<dbReference type="InterPro" id="IPR018060">
    <property type="entry name" value="HTH_AraC"/>
</dbReference>
<accession>A0A1H1R067</accession>
<organism evidence="5 6">
    <name type="scientific">Friedmanniella luteola</name>
    <dbReference type="NCBI Taxonomy" id="546871"/>
    <lineage>
        <taxon>Bacteria</taxon>
        <taxon>Bacillati</taxon>
        <taxon>Actinomycetota</taxon>
        <taxon>Actinomycetes</taxon>
        <taxon>Propionibacteriales</taxon>
        <taxon>Nocardioidaceae</taxon>
        <taxon>Friedmanniella</taxon>
    </lineage>
</organism>
<protein>
    <submittedName>
        <fullName evidence="5">AraC-type DNA-binding protein</fullName>
    </submittedName>
</protein>
<reference evidence="5 6" key="1">
    <citation type="submission" date="2016-10" db="EMBL/GenBank/DDBJ databases">
        <authorList>
            <person name="de Groot N.N."/>
        </authorList>
    </citation>
    <scope>NUCLEOTIDE SEQUENCE [LARGE SCALE GENOMIC DNA]</scope>
    <source>
        <strain evidence="5 6">DSM 21741</strain>
    </source>
</reference>
<dbReference type="Proteomes" id="UP000199092">
    <property type="component" value="Chromosome I"/>
</dbReference>
<name>A0A1H1R067_9ACTN</name>
<dbReference type="Pfam" id="PF12833">
    <property type="entry name" value="HTH_18"/>
    <property type="match status" value="1"/>
</dbReference>
<keyword evidence="6" id="KW-1185">Reference proteome</keyword>
<keyword evidence="3" id="KW-0804">Transcription</keyword>
<evidence type="ECO:0000259" key="4">
    <source>
        <dbReference type="PROSITE" id="PS01124"/>
    </source>
</evidence>
<keyword evidence="1" id="KW-0805">Transcription regulation</keyword>
<dbReference type="OrthoDB" id="2559672at2"/>
<evidence type="ECO:0000313" key="6">
    <source>
        <dbReference type="Proteomes" id="UP000199092"/>
    </source>
</evidence>
<evidence type="ECO:0000256" key="2">
    <source>
        <dbReference type="ARBA" id="ARBA00023125"/>
    </source>
</evidence>
<dbReference type="STRING" id="546871.SAMN04488543_1446"/>
<dbReference type="RefSeq" id="WP_091411524.1">
    <property type="nucleotide sequence ID" value="NZ_LT629749.1"/>
</dbReference>
<sequence>MPDWKDASGPAPVRGLVRRAASTDAFRTARFPPGPALAPWVDYLWTVDWDLGDAAPVESRVISFPALHLTAESGTPGEVRHGQAMPATLLHGAVSRVFQVRLSGAGWVVGARFHPDGAHPWTRTDAAALRDRAVPASTLPGPLPADLHTDLAGLPPDARARAFAAALAPHRPDEPGEDPALTALVRRIEADAGLVRVEQLVELAGCSVRTLQRRFRRHLGVSPKWVLARFRLQEAALALEQEPEPDLADLAVRLGWYDQAHLTNDLRRMLGETPARYAARAHASAR</sequence>
<feature type="domain" description="HTH araC/xylS-type" evidence="4">
    <location>
        <begin position="178"/>
        <end position="280"/>
    </location>
</feature>
<evidence type="ECO:0000313" key="5">
    <source>
        <dbReference type="EMBL" id="SDS29000.1"/>
    </source>
</evidence>
<dbReference type="EMBL" id="LT629749">
    <property type="protein sequence ID" value="SDS29000.1"/>
    <property type="molecule type" value="Genomic_DNA"/>
</dbReference>
<dbReference type="Pfam" id="PF20240">
    <property type="entry name" value="DUF6597"/>
    <property type="match status" value="1"/>
</dbReference>
<proteinExistence type="predicted"/>
<evidence type="ECO:0000256" key="3">
    <source>
        <dbReference type="ARBA" id="ARBA00023163"/>
    </source>
</evidence>
<dbReference type="AlphaFoldDB" id="A0A1H1R067"/>
<dbReference type="PANTHER" id="PTHR46796">
    <property type="entry name" value="HTH-TYPE TRANSCRIPTIONAL ACTIVATOR RHAS-RELATED"/>
    <property type="match status" value="1"/>
</dbReference>
<dbReference type="PROSITE" id="PS01124">
    <property type="entry name" value="HTH_ARAC_FAMILY_2"/>
    <property type="match status" value="1"/>
</dbReference>
<dbReference type="SMART" id="SM00342">
    <property type="entry name" value="HTH_ARAC"/>
    <property type="match status" value="1"/>
</dbReference>
<evidence type="ECO:0000256" key="1">
    <source>
        <dbReference type="ARBA" id="ARBA00023015"/>
    </source>
</evidence>
<dbReference type="InterPro" id="IPR046532">
    <property type="entry name" value="DUF6597"/>
</dbReference>
<dbReference type="GO" id="GO:0003700">
    <property type="term" value="F:DNA-binding transcription factor activity"/>
    <property type="evidence" value="ECO:0007669"/>
    <property type="project" value="InterPro"/>
</dbReference>
<dbReference type="GO" id="GO:0043565">
    <property type="term" value="F:sequence-specific DNA binding"/>
    <property type="evidence" value="ECO:0007669"/>
    <property type="project" value="InterPro"/>
</dbReference>
<dbReference type="Gene3D" id="1.10.10.60">
    <property type="entry name" value="Homeodomain-like"/>
    <property type="match status" value="1"/>
</dbReference>
<gene>
    <name evidence="5" type="ORF">SAMN04488543_1446</name>
</gene>
<dbReference type="InterPro" id="IPR050204">
    <property type="entry name" value="AraC_XylS_family_regulators"/>
</dbReference>
<keyword evidence="2 5" id="KW-0238">DNA-binding</keyword>